<keyword evidence="3" id="KW-1185">Reference proteome</keyword>
<evidence type="ECO:0000256" key="1">
    <source>
        <dbReference type="SAM" id="MobiDB-lite"/>
    </source>
</evidence>
<gene>
    <name evidence="2" type="ORF">SHERM_19742</name>
</gene>
<evidence type="ECO:0000313" key="2">
    <source>
        <dbReference type="EMBL" id="CAA0822235.1"/>
    </source>
</evidence>
<name>A0A9N7R9W4_STRHE</name>
<feature type="non-terminal residue" evidence="2">
    <location>
        <position position="1"/>
    </location>
</feature>
<feature type="compositionally biased region" description="Basic and acidic residues" evidence="1">
    <location>
        <begin position="42"/>
        <end position="59"/>
    </location>
</feature>
<protein>
    <submittedName>
        <fullName evidence="2">Uncharacterized protein</fullName>
    </submittedName>
</protein>
<dbReference type="AlphaFoldDB" id="A0A9N7R9W4"/>
<sequence>IVFTSRIRPIRLERRVYYSNTLTKNILHLISIPKPSRPKVLHLRERQVSDRPSTRERGLAEPPLIPEANLPRTQGPKNVLLSTSANNGEPSPLSTIPS</sequence>
<dbReference type="EMBL" id="CACSLK010023232">
    <property type="protein sequence ID" value="CAA0822235.1"/>
    <property type="molecule type" value="Genomic_DNA"/>
</dbReference>
<feature type="region of interest" description="Disordered" evidence="1">
    <location>
        <begin position="41"/>
        <end position="98"/>
    </location>
</feature>
<accession>A0A9N7R9W4</accession>
<proteinExistence type="predicted"/>
<organism evidence="2 3">
    <name type="scientific">Striga hermonthica</name>
    <name type="common">Purple witchweed</name>
    <name type="synonym">Buchnera hermonthica</name>
    <dbReference type="NCBI Taxonomy" id="68872"/>
    <lineage>
        <taxon>Eukaryota</taxon>
        <taxon>Viridiplantae</taxon>
        <taxon>Streptophyta</taxon>
        <taxon>Embryophyta</taxon>
        <taxon>Tracheophyta</taxon>
        <taxon>Spermatophyta</taxon>
        <taxon>Magnoliopsida</taxon>
        <taxon>eudicotyledons</taxon>
        <taxon>Gunneridae</taxon>
        <taxon>Pentapetalae</taxon>
        <taxon>asterids</taxon>
        <taxon>lamiids</taxon>
        <taxon>Lamiales</taxon>
        <taxon>Orobanchaceae</taxon>
        <taxon>Buchnereae</taxon>
        <taxon>Striga</taxon>
    </lineage>
</organism>
<feature type="compositionally biased region" description="Polar residues" evidence="1">
    <location>
        <begin position="71"/>
        <end position="98"/>
    </location>
</feature>
<evidence type="ECO:0000313" key="3">
    <source>
        <dbReference type="Proteomes" id="UP001153555"/>
    </source>
</evidence>
<reference evidence="2" key="1">
    <citation type="submission" date="2019-12" db="EMBL/GenBank/DDBJ databases">
        <authorList>
            <person name="Scholes J."/>
        </authorList>
    </citation>
    <scope>NUCLEOTIDE SEQUENCE</scope>
</reference>
<dbReference type="Proteomes" id="UP001153555">
    <property type="component" value="Unassembled WGS sequence"/>
</dbReference>
<comment type="caution">
    <text evidence="2">The sequence shown here is derived from an EMBL/GenBank/DDBJ whole genome shotgun (WGS) entry which is preliminary data.</text>
</comment>
<feature type="non-terminal residue" evidence="2">
    <location>
        <position position="98"/>
    </location>
</feature>